<name>I4ERZ4_MODI5</name>
<proteinExistence type="predicted"/>
<evidence type="ECO:0000313" key="2">
    <source>
        <dbReference type="Proteomes" id="UP000006461"/>
    </source>
</evidence>
<organism evidence="1 2">
    <name type="scientific">Modestobacter italicus (strain DSM 44449 / CECT 9708 / BC 501)</name>
    <dbReference type="NCBI Taxonomy" id="2732864"/>
    <lineage>
        <taxon>Bacteria</taxon>
        <taxon>Bacillati</taxon>
        <taxon>Actinomycetota</taxon>
        <taxon>Actinomycetes</taxon>
        <taxon>Geodermatophilales</taxon>
        <taxon>Geodermatophilaceae</taxon>
        <taxon>Modestobacter</taxon>
    </lineage>
</organism>
<gene>
    <name evidence="1" type="ordered locus">MODMU_0702</name>
</gene>
<dbReference type="OrthoDB" id="9988940at2"/>
<keyword evidence="2" id="KW-1185">Reference proteome</keyword>
<dbReference type="Proteomes" id="UP000006461">
    <property type="component" value="Chromosome"/>
</dbReference>
<protein>
    <submittedName>
        <fullName evidence="1">Uncharacterized protein</fullName>
    </submittedName>
</protein>
<dbReference type="eggNOG" id="ENOG502ZTXG">
    <property type="taxonomic scope" value="Bacteria"/>
</dbReference>
<dbReference type="AlphaFoldDB" id="I4ERZ4"/>
<evidence type="ECO:0000313" key="1">
    <source>
        <dbReference type="EMBL" id="CCH86157.1"/>
    </source>
</evidence>
<dbReference type="OMA" id="MDWAERV"/>
<dbReference type="HOGENOM" id="CLU_2523880_0_0_11"/>
<dbReference type="KEGG" id="mmar:MODMU_0702"/>
<dbReference type="EMBL" id="FO203431">
    <property type="protein sequence ID" value="CCH86157.1"/>
    <property type="molecule type" value="Genomic_DNA"/>
</dbReference>
<sequence length="84" mass="9454">MRWTGTTRGAIVEFDDLVWDAAATCDDMDWAERVRDGAGFHALYDFVWGDANEPPPGAQRRALWGAMVAQLGDHLVVVDRHRQL</sequence>
<accession>I4ERZ4</accession>
<reference evidence="1 2" key="1">
    <citation type="journal article" date="2012" name="J. Bacteriol.">
        <title>Genome Sequence of Radiation-Resistant Modestobacter marinus Strain BC501, a Representative Actinobacterium That Thrives on Calcareous Stone Surfaces.</title>
        <authorList>
            <person name="Normand P."/>
            <person name="Gury J."/>
            <person name="Pujic P."/>
            <person name="Chouaia B."/>
            <person name="Crotti E."/>
            <person name="Brusetti L."/>
            <person name="Daffonchio D."/>
            <person name="Vacherie B."/>
            <person name="Barbe V."/>
            <person name="Medigue C."/>
            <person name="Calteau A."/>
            <person name="Ghodhbane-Gtari F."/>
            <person name="Essoussi I."/>
            <person name="Nouioui I."/>
            <person name="Abbassi-Ghozzi I."/>
            <person name="Gtari M."/>
        </authorList>
    </citation>
    <scope>NUCLEOTIDE SEQUENCE [LARGE SCALE GENOMIC DNA]</scope>
    <source>
        <strain evidence="2">BC 501</strain>
    </source>
</reference>